<keyword evidence="1" id="KW-1133">Transmembrane helix</keyword>
<dbReference type="Gene3D" id="3.60.21.10">
    <property type="match status" value="1"/>
</dbReference>
<reference evidence="3 4" key="1">
    <citation type="submission" date="2019-05" db="EMBL/GenBank/DDBJ databases">
        <authorList>
            <consortium name="Pathogen Informatics"/>
        </authorList>
    </citation>
    <scope>NUCLEOTIDE SEQUENCE [LARGE SCALE GENOMIC DNA]</scope>
    <source>
        <strain evidence="3 4">NCTC503</strain>
    </source>
</reference>
<evidence type="ECO:0000313" key="3">
    <source>
        <dbReference type="EMBL" id="VTQ89420.1"/>
    </source>
</evidence>
<keyword evidence="1" id="KW-0472">Membrane</keyword>
<accession>A0A4U9RKP3</accession>
<protein>
    <submittedName>
        <fullName evidence="3">Bacterial capsule synthesis protein PGA_cap</fullName>
    </submittedName>
</protein>
<dbReference type="Proteomes" id="UP000308489">
    <property type="component" value="Chromosome 1"/>
</dbReference>
<dbReference type="AlphaFoldDB" id="A0A4U9RKP3"/>
<dbReference type="InterPro" id="IPR029052">
    <property type="entry name" value="Metallo-depent_PP-like"/>
</dbReference>
<dbReference type="RefSeq" id="WP_138210059.1">
    <property type="nucleotide sequence ID" value="NZ_CBCRUQ010000012.1"/>
</dbReference>
<proteinExistence type="predicted"/>
<dbReference type="OrthoDB" id="1954863at2"/>
<dbReference type="EMBL" id="LR590481">
    <property type="protein sequence ID" value="VTQ89420.1"/>
    <property type="molecule type" value="Genomic_DNA"/>
</dbReference>
<evidence type="ECO:0000256" key="1">
    <source>
        <dbReference type="SAM" id="Phobius"/>
    </source>
</evidence>
<feature type="transmembrane region" description="Helical" evidence="1">
    <location>
        <begin position="12"/>
        <end position="29"/>
    </location>
</feature>
<keyword evidence="1" id="KW-0812">Transmembrane</keyword>
<sequence length="383" mass="44378">MNKKIKKKKRLLYMMAITFMISILSISLFKATELNNLSLSPKDAQSSSIKLDKNLLVSNKDSNSNNIEIIIGGNIKIDKSIHKRLLKYNQSMDEFLSYMKKSMKKTISIFNLSESLLKNTTSSEFTNALNNIGVDIINTNVENVFNKGNKALFESLDVLKNSKLNVLGLKDNLTDKEYKIINIDGVNVGFVDYNLTEDVSNTNLYNHISSLNVNDIAACSKKIDKDIECLKEKKAEIIFTMINDNSIPKHKANEIISILNKKENNYIINYNNNNFIEVNKEKNTMRLNNNSNFLSMNNIYNANKYEVNYLIKLKLEKSKNEYKVSDLEYIPLTIYEKNKKMYLIPLIDKKQYKNLNVKDLRDVKILESRREETLRYIQNIIRN</sequence>
<feature type="domain" description="Capsule synthesis protein CapA" evidence="2">
    <location>
        <begin position="69"/>
        <end position="239"/>
    </location>
</feature>
<gene>
    <name evidence="3" type="ORF">NCTC503_01401</name>
</gene>
<dbReference type="Pfam" id="PF09587">
    <property type="entry name" value="PGA_cap"/>
    <property type="match status" value="1"/>
</dbReference>
<keyword evidence="4" id="KW-1185">Reference proteome</keyword>
<evidence type="ECO:0000313" key="4">
    <source>
        <dbReference type="Proteomes" id="UP000308489"/>
    </source>
</evidence>
<evidence type="ECO:0000259" key="2">
    <source>
        <dbReference type="Pfam" id="PF09587"/>
    </source>
</evidence>
<dbReference type="KEGG" id="hhw:NCTC503_01401"/>
<dbReference type="InterPro" id="IPR019079">
    <property type="entry name" value="Capsule_synth_CapA"/>
</dbReference>
<organism evidence="3 4">
    <name type="scientific">Hathewaya histolytica</name>
    <name type="common">Clostridium histolyticum</name>
    <dbReference type="NCBI Taxonomy" id="1498"/>
    <lineage>
        <taxon>Bacteria</taxon>
        <taxon>Bacillati</taxon>
        <taxon>Bacillota</taxon>
        <taxon>Clostridia</taxon>
        <taxon>Eubacteriales</taxon>
        <taxon>Clostridiaceae</taxon>
        <taxon>Hathewaya</taxon>
    </lineage>
</organism>
<name>A0A4U9RKP3_HATHI</name>